<comment type="caution">
    <text evidence="1">The sequence shown here is derived from an EMBL/GenBank/DDBJ whole genome shotgun (WGS) entry which is preliminary data.</text>
</comment>
<keyword evidence="2" id="KW-1185">Reference proteome</keyword>
<organism evidence="1 2">
    <name type="scientific">Symbiodinium necroappetens</name>
    <dbReference type="NCBI Taxonomy" id="1628268"/>
    <lineage>
        <taxon>Eukaryota</taxon>
        <taxon>Sar</taxon>
        <taxon>Alveolata</taxon>
        <taxon>Dinophyceae</taxon>
        <taxon>Suessiales</taxon>
        <taxon>Symbiodiniaceae</taxon>
        <taxon>Symbiodinium</taxon>
    </lineage>
</organism>
<reference evidence="1" key="1">
    <citation type="submission" date="2021-02" db="EMBL/GenBank/DDBJ databases">
        <authorList>
            <person name="Dougan E. K."/>
            <person name="Rhodes N."/>
            <person name="Thang M."/>
            <person name="Chan C."/>
        </authorList>
    </citation>
    <scope>NUCLEOTIDE SEQUENCE</scope>
</reference>
<protein>
    <submittedName>
        <fullName evidence="1">Uncharacterized protein</fullName>
    </submittedName>
</protein>
<dbReference type="Proteomes" id="UP000601435">
    <property type="component" value="Unassembled WGS sequence"/>
</dbReference>
<dbReference type="AlphaFoldDB" id="A0A812JJV5"/>
<feature type="non-terminal residue" evidence="1">
    <location>
        <position position="299"/>
    </location>
</feature>
<evidence type="ECO:0000313" key="2">
    <source>
        <dbReference type="Proteomes" id="UP000601435"/>
    </source>
</evidence>
<dbReference type="OrthoDB" id="446089at2759"/>
<proteinExistence type="predicted"/>
<dbReference type="EMBL" id="CAJNJA010006464">
    <property type="protein sequence ID" value="CAE7210730.1"/>
    <property type="molecule type" value="Genomic_DNA"/>
</dbReference>
<sequence length="299" mass="33150">GKSGPIANGWRAVLVFHKGDEKYLQKVYGMVNSATSKNVCFVCQATTDGGSPNLYTHHGPSAPHRQTMFSTADFIRFGCRDNPFIRYPGFHVTMICGDWLHVMDLAVVPDACGSALLELSENSVVWPGSTQDERLQHAYTCFVAECKASNVRAQPIYVPSMHAVPAHGDAFPSIAQKHLNGAEAFILAKWLMGVTLRVAHANPGDRHAALRAAVFCNLVHMREAISIEKHGNRFVTLSEPNLRKLQQANFLFHAALNSLASEAIAARQLLWKLRPKLHKLQSCNRKSQPLKRMALIKYV</sequence>
<name>A0A812JJV5_9DINO</name>
<gene>
    <name evidence="1" type="ORF">SNEC2469_LOCUS2116</name>
</gene>
<accession>A0A812JJV5</accession>
<evidence type="ECO:0000313" key="1">
    <source>
        <dbReference type="EMBL" id="CAE7210730.1"/>
    </source>
</evidence>